<gene>
    <name evidence="1" type="ORF">RFEPED_0965</name>
</gene>
<reference evidence="1 2" key="1">
    <citation type="submission" date="2015-01" db="EMBL/GenBank/DDBJ databases">
        <title>Genome Sequencing of Rickettsiales.</title>
        <authorList>
            <person name="Daugherty S.C."/>
            <person name="Su Q."/>
            <person name="Abolude K."/>
            <person name="Beier-Sexton M."/>
            <person name="Carlyon J.A."/>
            <person name="Carter R."/>
            <person name="Day N.P."/>
            <person name="Dumler S.J."/>
            <person name="Dyachenko V."/>
            <person name="Godinez A."/>
            <person name="Kurtti T.J."/>
            <person name="Lichay M."/>
            <person name="Mullins K.E."/>
            <person name="Ott S."/>
            <person name="Pappas-Brown V."/>
            <person name="Paris D.H."/>
            <person name="Patel P."/>
            <person name="Richards A.L."/>
            <person name="Sadzewicz L."/>
            <person name="Sears K."/>
            <person name="Seidman D."/>
            <person name="Sengamalay N."/>
            <person name="Stenos J."/>
            <person name="Tallon L.J."/>
            <person name="Vincent G."/>
            <person name="Fraser C.M."/>
            <person name="Munderloh U."/>
            <person name="Dunning-Hotopp J.C."/>
        </authorList>
    </citation>
    <scope>NUCLEOTIDE SEQUENCE [LARGE SCALE GENOMIC DNA]</scope>
    <source>
        <strain evidence="1 2">Pedreira</strain>
    </source>
</reference>
<protein>
    <submittedName>
        <fullName evidence="1">Putative na+/H+ antiporter NhaA</fullName>
    </submittedName>
</protein>
<comment type="caution">
    <text evidence="1">The sequence shown here is derived from an EMBL/GenBank/DDBJ whole genome shotgun (WGS) entry which is preliminary data.</text>
</comment>
<name>A0A0F3MT30_RICFI</name>
<evidence type="ECO:0000313" key="2">
    <source>
        <dbReference type="Proteomes" id="UP000033475"/>
    </source>
</evidence>
<dbReference type="EMBL" id="LANQ01000001">
    <property type="protein sequence ID" value="KJV58577.1"/>
    <property type="molecule type" value="Genomic_DNA"/>
</dbReference>
<organism evidence="1 2">
    <name type="scientific">Rickettsia felis str. Pedreira</name>
    <dbReference type="NCBI Taxonomy" id="1359196"/>
    <lineage>
        <taxon>Bacteria</taxon>
        <taxon>Pseudomonadati</taxon>
        <taxon>Pseudomonadota</taxon>
        <taxon>Alphaproteobacteria</taxon>
        <taxon>Rickettsiales</taxon>
        <taxon>Rickettsiaceae</taxon>
        <taxon>Rickettsieae</taxon>
        <taxon>Rickettsia</taxon>
        <taxon>spotted fever group</taxon>
    </lineage>
</organism>
<dbReference type="AlphaFoldDB" id="A0A0F3MT30"/>
<accession>A0A0F3MT30</accession>
<evidence type="ECO:0000313" key="1">
    <source>
        <dbReference type="EMBL" id="KJV58577.1"/>
    </source>
</evidence>
<dbReference type="Proteomes" id="UP000033475">
    <property type="component" value="Unassembled WGS sequence"/>
</dbReference>
<sequence>MKPIIKACNSKDICRLKKDKIPRTKAVSVAIGIAHPFINPGLS</sequence>
<proteinExistence type="predicted"/>